<dbReference type="STRING" id="4955.A0A1G4MDU4"/>
<dbReference type="OMA" id="NAPNSVY"/>
<dbReference type="InterPro" id="IPR038966">
    <property type="entry name" value="TMA17"/>
</dbReference>
<accession>A0A1G4MDU4</accession>
<dbReference type="GO" id="GO:0030674">
    <property type="term" value="F:protein-macromolecule adaptor activity"/>
    <property type="evidence" value="ECO:0007669"/>
    <property type="project" value="TreeGrafter"/>
</dbReference>
<evidence type="ECO:0000313" key="2">
    <source>
        <dbReference type="EMBL" id="SCW01909.1"/>
    </source>
</evidence>
<feature type="region of interest" description="Disordered" evidence="1">
    <location>
        <begin position="110"/>
        <end position="154"/>
    </location>
</feature>
<proteinExistence type="predicted"/>
<name>A0A1G4MDU4_LACFM</name>
<dbReference type="Proteomes" id="UP000190831">
    <property type="component" value="Chromosome E"/>
</dbReference>
<organism evidence="2 3">
    <name type="scientific">Lachancea fermentati</name>
    <name type="common">Zygosaccharomyces fermentati</name>
    <dbReference type="NCBI Taxonomy" id="4955"/>
    <lineage>
        <taxon>Eukaryota</taxon>
        <taxon>Fungi</taxon>
        <taxon>Dikarya</taxon>
        <taxon>Ascomycota</taxon>
        <taxon>Saccharomycotina</taxon>
        <taxon>Saccharomycetes</taxon>
        <taxon>Saccharomycetales</taxon>
        <taxon>Saccharomycetaceae</taxon>
        <taxon>Lachancea</taxon>
    </lineage>
</organism>
<keyword evidence="3" id="KW-1185">Reference proteome</keyword>
<dbReference type="OrthoDB" id="548474at2759"/>
<feature type="compositionally biased region" description="Polar residues" evidence="1">
    <location>
        <begin position="139"/>
        <end position="154"/>
    </location>
</feature>
<dbReference type="SUPFAM" id="SSF58018">
    <property type="entry name" value="Coiled-coil dimerization domain from cortexillin I"/>
    <property type="match status" value="1"/>
</dbReference>
<evidence type="ECO:0000313" key="3">
    <source>
        <dbReference type="Proteomes" id="UP000190831"/>
    </source>
</evidence>
<gene>
    <name evidence="2" type="ORF">LAFE_0E09934G</name>
</gene>
<dbReference type="EMBL" id="LT598488">
    <property type="protein sequence ID" value="SCW01909.1"/>
    <property type="molecule type" value="Genomic_DNA"/>
</dbReference>
<protein>
    <submittedName>
        <fullName evidence="2">LAFE_0E09934g1_1</fullName>
    </submittedName>
</protein>
<dbReference type="GO" id="GO:0070682">
    <property type="term" value="P:proteasome regulatory particle assembly"/>
    <property type="evidence" value="ECO:0007669"/>
    <property type="project" value="InterPro"/>
</dbReference>
<dbReference type="PANTHER" id="PTHR40422:SF1">
    <property type="entry name" value="TRANSLATION MACHINERY-ASSOCIATED PROTEIN 17"/>
    <property type="match status" value="1"/>
</dbReference>
<sequence length="154" mass="17303">MSTSTTARRPIQITEFKSVIKDLPTEQLHQIRAELENSIRHLDRSNARLNKYIAKIEGKREDTPDGVDQEELDKIDSNDLQLYQDSHRENEIVLRNYYERLEALDEENAYRSGGSRVTKPGSAHTSGSRGAGAQAVVDTDNTNGDTNAPNSVYL</sequence>
<dbReference type="AlphaFoldDB" id="A0A1G4MDU4"/>
<reference evidence="3" key="1">
    <citation type="submission" date="2016-03" db="EMBL/GenBank/DDBJ databases">
        <authorList>
            <person name="Devillers H."/>
        </authorList>
    </citation>
    <scope>NUCLEOTIDE SEQUENCE [LARGE SCALE GENOMIC DNA]</scope>
</reference>
<evidence type="ECO:0000256" key="1">
    <source>
        <dbReference type="SAM" id="MobiDB-lite"/>
    </source>
</evidence>
<dbReference type="PANTHER" id="PTHR40422">
    <property type="entry name" value="TRANSLATION MACHINERY-ASSOCIATED PROTEIN 17"/>
    <property type="match status" value="1"/>
</dbReference>